<protein>
    <recommendedName>
        <fullName evidence="13">Dynein axonemal intermediate chain 1</fullName>
    </recommendedName>
    <alternativeName>
        <fullName evidence="14">Axonemal dynein intermediate chain 1</fullName>
    </alternativeName>
</protein>
<evidence type="ECO:0000256" key="3">
    <source>
        <dbReference type="ARBA" id="ARBA00022490"/>
    </source>
</evidence>
<keyword evidence="9" id="KW-0206">Cytoskeleton</keyword>
<proteinExistence type="inferred from homology"/>
<keyword evidence="3" id="KW-0963">Cytoplasm</keyword>
<evidence type="ECO:0000256" key="1">
    <source>
        <dbReference type="ARBA" id="ARBA00004430"/>
    </source>
</evidence>
<keyword evidence="5" id="KW-0493">Microtubule</keyword>
<dbReference type="GO" id="GO:0003341">
    <property type="term" value="P:cilium movement"/>
    <property type="evidence" value="ECO:0007669"/>
    <property type="project" value="TreeGrafter"/>
</dbReference>
<dbReference type="Pfam" id="PF00400">
    <property type="entry name" value="WD40"/>
    <property type="match status" value="2"/>
</dbReference>
<sequence>MLGLFSLQNQNGPPGGRAAQPRLYGASTKKRDEDTSTEVGEGVDEWPSSKTVVKPPDQLDLTEAELKEEFTRVLTANNPHAPQNIVRYSFKERAYKPISYVDQIAIHFSLNGNMILRDSDEGRRQSLRLSNASEKAPSETSAVVSEEAEIKDEKSTEDVQAAEEEEAEGTETAEAAEAAEAEEPPPPKVKEKKLPNQFNFIERSSRTLDNPLRERASQSEPTPCKNFSANANQWEIYDAYMKELQKMEKSKEKEKPKAQIGKKVEKKRGRKLISLESQGDDITKISNAAKIMERMVNQNIFDDIAQDFKYFEDASDEYRDQKGTLLPLWKFQYDKTKRLAVTAISWNPKYKDLFAVGYGSYDFMKQSQGMLVLYTMKNPSFPEYVFSSESGIMCLDIHNDHPHLMAVGFYDGNVAIYNLKKAASQPSYKSSAKSGKHTDPVWQVKWQKDDMDNNLNFFSVSSDGRIVSWTLVKNELVHTDVIKLSAEGTTMQGPEGLQLQTVGCGTSFDFHKKIDYLFLVGTEEGKIYKCSKCYSSQFLDVFEAHHMAVDSVSWNPYHLKIFISCSSDWTVKIWDHTIKTPMFIYDLNAAVGDVAWSPYSSTVFAAVTTDGKAHVFDLNINKYEALCNQVVVAKKKNKITHIQFNPVYPVVIIGDERGQVTCLKLSPNLRKMPKVGTAEGPNHSRSLHAFAVLSTLCFIGFPNILSFPSFGFCLQNSWKLE</sequence>
<dbReference type="InterPro" id="IPR001680">
    <property type="entry name" value="WD40_rpt"/>
</dbReference>
<evidence type="ECO:0000256" key="2">
    <source>
        <dbReference type="ARBA" id="ARBA00011059"/>
    </source>
</evidence>
<feature type="region of interest" description="Disordered" evidence="16">
    <location>
        <begin position="1"/>
        <end position="54"/>
    </location>
</feature>
<dbReference type="SMART" id="SM00320">
    <property type="entry name" value="WD40"/>
    <property type="match status" value="4"/>
</dbReference>
<dbReference type="OMA" id="VWEDMRA"/>
<dbReference type="GO" id="GO:0007368">
    <property type="term" value="P:determination of left/right symmetry"/>
    <property type="evidence" value="ECO:0007669"/>
    <property type="project" value="UniProtKB-ARBA"/>
</dbReference>
<keyword evidence="7" id="KW-0243">Dynein</keyword>
<evidence type="ECO:0000256" key="10">
    <source>
        <dbReference type="ARBA" id="ARBA00023273"/>
    </source>
</evidence>
<dbReference type="PANTHER" id="PTHR12442">
    <property type="entry name" value="DYNEIN INTERMEDIATE CHAIN"/>
    <property type="match status" value="1"/>
</dbReference>
<evidence type="ECO:0000256" key="13">
    <source>
        <dbReference type="ARBA" id="ARBA00072661"/>
    </source>
</evidence>
<comment type="function">
    <text evidence="11">Part of the dynein complex of respiratory cilia.</text>
</comment>
<feature type="compositionally biased region" description="Polar residues" evidence="16">
    <location>
        <begin position="1"/>
        <end position="12"/>
    </location>
</feature>
<keyword evidence="8" id="KW-0505">Motor protein</keyword>
<evidence type="ECO:0000256" key="12">
    <source>
        <dbReference type="ARBA" id="ARBA00061734"/>
    </source>
</evidence>
<organism evidence="17 18">
    <name type="scientific">Phasianus colchicus</name>
    <name type="common">Common pheasant</name>
    <dbReference type="NCBI Taxonomy" id="9054"/>
    <lineage>
        <taxon>Eukaryota</taxon>
        <taxon>Metazoa</taxon>
        <taxon>Chordata</taxon>
        <taxon>Craniata</taxon>
        <taxon>Vertebrata</taxon>
        <taxon>Euteleostomi</taxon>
        <taxon>Archelosauria</taxon>
        <taxon>Archosauria</taxon>
        <taxon>Dinosauria</taxon>
        <taxon>Saurischia</taxon>
        <taxon>Theropoda</taxon>
        <taxon>Coelurosauria</taxon>
        <taxon>Aves</taxon>
        <taxon>Neognathae</taxon>
        <taxon>Galloanserae</taxon>
        <taxon>Galliformes</taxon>
        <taxon>Phasianidae</taxon>
        <taxon>Phasianinae</taxon>
        <taxon>Phasianus</taxon>
    </lineage>
</organism>
<keyword evidence="6" id="KW-0677">Repeat</keyword>
<keyword evidence="4 15" id="KW-0853">WD repeat</keyword>
<name>A0A669QD41_PHACC</name>
<evidence type="ECO:0000256" key="8">
    <source>
        <dbReference type="ARBA" id="ARBA00023175"/>
    </source>
</evidence>
<dbReference type="GO" id="GO:0036158">
    <property type="term" value="P:outer dynein arm assembly"/>
    <property type="evidence" value="ECO:0007669"/>
    <property type="project" value="TreeGrafter"/>
</dbReference>
<feature type="repeat" description="WD" evidence="15">
    <location>
        <begin position="542"/>
        <end position="575"/>
    </location>
</feature>
<dbReference type="PANTHER" id="PTHR12442:SF11">
    <property type="entry name" value="DYNEIN AXONEMAL INTERMEDIATE CHAIN 1"/>
    <property type="match status" value="1"/>
</dbReference>
<reference evidence="17" key="1">
    <citation type="submission" date="2025-08" db="UniProtKB">
        <authorList>
            <consortium name="Ensembl"/>
        </authorList>
    </citation>
    <scope>IDENTIFICATION</scope>
</reference>
<feature type="region of interest" description="Disordered" evidence="16">
    <location>
        <begin position="126"/>
        <end position="208"/>
    </location>
</feature>
<dbReference type="GO" id="GO:0045504">
    <property type="term" value="F:dynein heavy chain binding"/>
    <property type="evidence" value="ECO:0007669"/>
    <property type="project" value="TreeGrafter"/>
</dbReference>
<evidence type="ECO:0000256" key="15">
    <source>
        <dbReference type="PROSITE-ProRule" id="PRU00221"/>
    </source>
</evidence>
<dbReference type="PROSITE" id="PS50294">
    <property type="entry name" value="WD_REPEATS_REGION"/>
    <property type="match status" value="1"/>
</dbReference>
<evidence type="ECO:0000256" key="7">
    <source>
        <dbReference type="ARBA" id="ARBA00023017"/>
    </source>
</evidence>
<dbReference type="Ensembl" id="ENSPCLT00000025095.1">
    <property type="protein sequence ID" value="ENSPCLP00000018817.1"/>
    <property type="gene ID" value="ENSPCLG00000015793.1"/>
</dbReference>
<dbReference type="FunFam" id="2.130.10.10:FF:000349">
    <property type="entry name" value="Dynein axonemal intermediate chain 1"/>
    <property type="match status" value="1"/>
</dbReference>
<dbReference type="Proteomes" id="UP000472261">
    <property type="component" value="Unplaced"/>
</dbReference>
<reference evidence="17" key="2">
    <citation type="submission" date="2025-09" db="UniProtKB">
        <authorList>
            <consortium name="Ensembl"/>
        </authorList>
    </citation>
    <scope>IDENTIFICATION</scope>
</reference>
<evidence type="ECO:0000256" key="11">
    <source>
        <dbReference type="ARBA" id="ARBA00053763"/>
    </source>
</evidence>
<dbReference type="AlphaFoldDB" id="A0A669QD41"/>
<evidence type="ECO:0000256" key="16">
    <source>
        <dbReference type="SAM" id="MobiDB-lite"/>
    </source>
</evidence>
<keyword evidence="10" id="KW-0966">Cell projection</keyword>
<dbReference type="GO" id="GO:0036157">
    <property type="term" value="C:outer dynein arm"/>
    <property type="evidence" value="ECO:0007669"/>
    <property type="project" value="TreeGrafter"/>
</dbReference>
<keyword evidence="18" id="KW-1185">Reference proteome</keyword>
<gene>
    <name evidence="17" type="primary">DNAI1</name>
</gene>
<dbReference type="GO" id="GO:0005874">
    <property type="term" value="C:microtubule"/>
    <property type="evidence" value="ECO:0007669"/>
    <property type="project" value="UniProtKB-KW"/>
</dbReference>
<accession>A0A669QD41</accession>
<dbReference type="FunFam" id="2.130.10.10:FF:000251">
    <property type="entry name" value="Dynein axonemal intermediate chain 1"/>
    <property type="match status" value="1"/>
</dbReference>
<evidence type="ECO:0000256" key="6">
    <source>
        <dbReference type="ARBA" id="ARBA00022737"/>
    </source>
</evidence>
<evidence type="ECO:0000313" key="17">
    <source>
        <dbReference type="Ensembl" id="ENSPCLP00000018817.1"/>
    </source>
</evidence>
<comment type="subcellular location">
    <subcellularLocation>
        <location evidence="1">Cytoplasm</location>
        <location evidence="1">Cytoskeleton</location>
        <location evidence="1">Cilium axoneme</location>
    </subcellularLocation>
</comment>
<evidence type="ECO:0000313" key="18">
    <source>
        <dbReference type="Proteomes" id="UP000472261"/>
    </source>
</evidence>
<evidence type="ECO:0000256" key="4">
    <source>
        <dbReference type="ARBA" id="ARBA00022574"/>
    </source>
</evidence>
<dbReference type="PROSITE" id="PS50082">
    <property type="entry name" value="WD_REPEATS_2"/>
    <property type="match status" value="1"/>
</dbReference>
<comment type="similarity">
    <text evidence="2">Belongs to the dynein intermediate chain family.</text>
</comment>
<dbReference type="Gene3D" id="2.130.10.10">
    <property type="entry name" value="YVTN repeat-like/Quinoprotein amine dehydrogenase"/>
    <property type="match status" value="2"/>
</dbReference>
<evidence type="ECO:0000256" key="14">
    <source>
        <dbReference type="ARBA" id="ARBA00080372"/>
    </source>
</evidence>
<dbReference type="GO" id="GO:0045503">
    <property type="term" value="F:dynein light chain binding"/>
    <property type="evidence" value="ECO:0007669"/>
    <property type="project" value="TreeGrafter"/>
</dbReference>
<evidence type="ECO:0000256" key="9">
    <source>
        <dbReference type="ARBA" id="ARBA00023212"/>
    </source>
</evidence>
<feature type="compositionally biased region" description="Acidic residues" evidence="16">
    <location>
        <begin position="160"/>
        <end position="171"/>
    </location>
</feature>
<dbReference type="SUPFAM" id="SSF50978">
    <property type="entry name" value="WD40 repeat-like"/>
    <property type="match status" value="1"/>
</dbReference>
<evidence type="ECO:0000256" key="5">
    <source>
        <dbReference type="ARBA" id="ARBA00022701"/>
    </source>
</evidence>
<dbReference type="InterPro" id="IPR036322">
    <property type="entry name" value="WD40_repeat_dom_sf"/>
</dbReference>
<comment type="subunit">
    <text evidence="12">Consists of at least two heavy chains and a number of intermediate and light chains. Interacts with BICD2. Interacts with CFAP45 and CFAP52. Interacts with CFAP53.</text>
</comment>
<dbReference type="InterPro" id="IPR015943">
    <property type="entry name" value="WD40/YVTN_repeat-like_dom_sf"/>
</dbReference>
<dbReference type="InterPro" id="IPR050687">
    <property type="entry name" value="Dynein_IC"/>
</dbReference>